<dbReference type="SUPFAM" id="SSF49899">
    <property type="entry name" value="Concanavalin A-like lectins/glucanases"/>
    <property type="match status" value="6"/>
</dbReference>
<organism evidence="20 21">
    <name type="scientific">Scophthalmus maximus</name>
    <name type="common">Turbot</name>
    <name type="synonym">Psetta maxima</name>
    <dbReference type="NCBI Taxonomy" id="52904"/>
    <lineage>
        <taxon>Eukaryota</taxon>
        <taxon>Metazoa</taxon>
        <taxon>Chordata</taxon>
        <taxon>Craniata</taxon>
        <taxon>Vertebrata</taxon>
        <taxon>Euteleostomi</taxon>
        <taxon>Actinopterygii</taxon>
        <taxon>Neopterygii</taxon>
        <taxon>Teleostei</taxon>
        <taxon>Neoteleostei</taxon>
        <taxon>Acanthomorphata</taxon>
        <taxon>Carangaria</taxon>
        <taxon>Pleuronectiformes</taxon>
        <taxon>Pleuronectoidei</taxon>
        <taxon>Scophthalmidae</taxon>
        <taxon>Scophthalmus</taxon>
    </lineage>
</organism>
<dbReference type="Pfam" id="PF00008">
    <property type="entry name" value="EGF"/>
    <property type="match status" value="1"/>
</dbReference>
<dbReference type="Gene3D" id="2.60.120.200">
    <property type="match status" value="6"/>
</dbReference>
<sequence>MVLQKPHGAHIIWVGLLFCCFVEISTCLEFTGAEGQWARFPVWNACCESEMSFNMKTKSSHGLLVYFDDEGFCDFLELLILNGKLSLRFSIFCAAPATVISDTAVNDSQWHAVTIRRNFKNTTLMVDNEMKWVEVKSKRRDMTVFTHLFVGGIPPELQSVALRLTSAAVKDQLPFTGWITDIKVNNTESVMVNSDGVLQDLCGTANMCLNGGVCSLTYNEPTCDCSQTGFQGKDCSEVKEEYVATFKGSEFFCYDLSLNPIQSSSDEITLSFKTLQRNGLMLHTGKSADYVNLALKNGAVSLVINLGSGAFEALVEPVNGKFNDNDWHDVKVTRNLRQVTISVDGILTTTGYTQEDYTMLGSDDFFYVGGSPSTADLPGSPVSNNFMGCLKEVVYKNNDVRLELSRLARQGDPKMKVHGTVAFKCENVATLDPITFETPESFIILNKWNAKKTGSISFDFRTTEPNGLLLFSHGKPKPQSKDSKSPQTLKVDFFAIEMLDGHLYLLLDMGSGTTKTKAVNKKVNDGEWYHVDFQRDGRSGTISINTLRTAYTAPGESEILDLDDNLYLGGLPENKMGLVFPTEVWTALLNYGYVGCIRDLFIDGQSKDVRRLAEIQKAAGVKPSCSKEPPKQCLSNPCQNNGVCREGWNRYVCDCSGTGYLGRSCEREATILSYDGSKFMKVQLPVVMHTEAEDVSMRFRSQRAYGILIATTSRDSADSLRLELESGRVRLTVNLDCIRINCTSSKGPETIFAGQHLNDNEWHTVRVFRRGKNLKLTVDDLLPVEGQMAGDHTQLEFHNIETGIVTEKRFLSMVPSNFIGHLQSLAFNGMAYIDLCKNGDIDYCELNAMIGFKNIIADPVTFKSRSSYVTLTTLQAYYSMHLFFQFKTTSSDGLILYNSGDGNDFIVVELVKGYLHYVSDLGNGAHLIKGNSNKPLNDNHWHNVVISRDTNNLHTVKIDTKITTQTTTGAKNLDLKGNLYIGGVAKEMFKELPKLVHAKEGFQGCLASVDLNGRLPDLMSDALDCVGQIERGCEGPSTTCQEDSCANQGVCLQQWEGFSCDCSMTTFGGPLCNDAGTTYIFGRDGGLITYTWPPNDRPSTRADRLAIGFSTHLKDAVLVRVDSSSGLGDFLKLHIEKGNIAVVFNVGTDDINIEETSKFVNDGKYHIVKFTRSGGNATLQVDDLPVIERYPTGNNDNERLAIARQRIPYRLGRVVDEWLLDKGRQLTIFNSQTTIQIGGWERDRSRSFQGQLSGLYYNGLKVFNMAAEGDPNIKIQGSVRLVGESPSSITPQSSTTANRSETSTSIMEITTTTASSRRVKQTTPREPQQTSEDPPVASAECPSDDEDIDPCEPSSGGLANPTGSGPKSFPGTSEVFRESSSTTGMVVGIVAAAALCILILLYAMYKYRNRDEGSYHVDESRNYISNSAQSNGTVVKEKPVNTAKTTGKNKKNKDKEYYV</sequence>
<evidence type="ECO:0000256" key="7">
    <source>
        <dbReference type="ARBA" id="ARBA00022737"/>
    </source>
</evidence>
<evidence type="ECO:0000256" key="3">
    <source>
        <dbReference type="ARBA" id="ARBA00022536"/>
    </source>
</evidence>
<keyword evidence="4 16" id="KW-0812">Transmembrane</keyword>
<keyword evidence="6 17" id="KW-0732">Signal</keyword>
<keyword evidence="11 16" id="KW-0472">Membrane</keyword>
<evidence type="ECO:0000256" key="1">
    <source>
        <dbReference type="ARBA" id="ARBA00004479"/>
    </source>
</evidence>
<feature type="compositionally biased region" description="Low complexity" evidence="15">
    <location>
        <begin position="1285"/>
        <end position="1316"/>
    </location>
</feature>
<dbReference type="SMART" id="SM00282">
    <property type="entry name" value="LamG"/>
    <property type="match status" value="6"/>
</dbReference>
<dbReference type="FunFam" id="2.10.25.10:FF:000015">
    <property type="entry name" value="neurexin-1 isoform X1"/>
    <property type="match status" value="1"/>
</dbReference>
<evidence type="ECO:0000256" key="17">
    <source>
        <dbReference type="SAM" id="SignalP"/>
    </source>
</evidence>
<keyword evidence="10 16" id="KW-1133">Transmembrane helix</keyword>
<feature type="signal peptide" evidence="17">
    <location>
        <begin position="1"/>
        <end position="27"/>
    </location>
</feature>
<name>A0A8D3A5K8_SCOMX</name>
<feature type="region of interest" description="Disordered" evidence="15">
    <location>
        <begin position="1283"/>
        <end position="1376"/>
    </location>
</feature>
<keyword evidence="8" id="KW-0106">Calcium</keyword>
<reference evidence="20" key="2">
    <citation type="submission" date="2025-08" db="UniProtKB">
        <authorList>
            <consortium name="Ensembl"/>
        </authorList>
    </citation>
    <scope>IDENTIFICATION</scope>
</reference>
<feature type="domain" description="Laminin G" evidence="18">
    <location>
        <begin position="243"/>
        <end position="425"/>
    </location>
</feature>
<keyword evidence="12" id="KW-1015">Disulfide bond</keyword>
<feature type="domain" description="Laminin G" evidence="18">
    <location>
        <begin position="432"/>
        <end position="625"/>
    </location>
</feature>
<feature type="region of interest" description="Disordered" evidence="15">
    <location>
        <begin position="1428"/>
        <end position="1459"/>
    </location>
</feature>
<dbReference type="Proteomes" id="UP000694558">
    <property type="component" value="Chromosome 15"/>
</dbReference>
<dbReference type="InterPro" id="IPR050372">
    <property type="entry name" value="Neurexin-related_CASP"/>
</dbReference>
<dbReference type="PANTHER" id="PTHR15036:SF51">
    <property type="entry name" value="NEUREXIN-1"/>
    <property type="match status" value="1"/>
</dbReference>
<dbReference type="GO" id="GO:0016020">
    <property type="term" value="C:membrane"/>
    <property type="evidence" value="ECO:0007669"/>
    <property type="project" value="UniProtKB-SubCell"/>
</dbReference>
<feature type="domain" description="EGF-like" evidence="19">
    <location>
        <begin position="198"/>
        <end position="236"/>
    </location>
</feature>
<comment type="similarity">
    <text evidence="2">Belongs to the neurexin family.</text>
</comment>
<evidence type="ECO:0000256" key="4">
    <source>
        <dbReference type="ARBA" id="ARBA00022692"/>
    </source>
</evidence>
<comment type="function">
    <text evidence="13">Neuronal cell surface protein that may be involved in cell recognition and cell adhesion.</text>
</comment>
<dbReference type="SMART" id="SM00294">
    <property type="entry name" value="4.1m"/>
    <property type="match status" value="1"/>
</dbReference>
<evidence type="ECO:0000256" key="8">
    <source>
        <dbReference type="ARBA" id="ARBA00022837"/>
    </source>
</evidence>
<dbReference type="FunFam" id="2.60.120.200:FF:000007">
    <property type="entry name" value="neurexin-1 isoform X1"/>
    <property type="match status" value="1"/>
</dbReference>
<evidence type="ECO:0000256" key="15">
    <source>
        <dbReference type="SAM" id="MobiDB-lite"/>
    </source>
</evidence>
<dbReference type="InterPro" id="IPR001791">
    <property type="entry name" value="Laminin_G"/>
</dbReference>
<dbReference type="FunFam" id="2.60.120.200:FF:000001">
    <property type="entry name" value="neurexin-1 isoform X1"/>
    <property type="match status" value="1"/>
</dbReference>
<evidence type="ECO:0000256" key="10">
    <source>
        <dbReference type="ARBA" id="ARBA00022989"/>
    </source>
</evidence>
<feature type="chain" id="PRO_5034100750" evidence="17">
    <location>
        <begin position="28"/>
        <end position="1459"/>
    </location>
</feature>
<keyword evidence="9" id="KW-0130">Cell adhesion</keyword>
<dbReference type="FunFam" id="2.10.25.10:FF:000029">
    <property type="entry name" value="neurexin-1 isoform X1"/>
    <property type="match status" value="1"/>
</dbReference>
<accession>A0A8D3A5K8</accession>
<dbReference type="GO" id="GO:0046872">
    <property type="term" value="F:metal ion binding"/>
    <property type="evidence" value="ECO:0007669"/>
    <property type="project" value="UniProtKB-KW"/>
</dbReference>
<protein>
    <submittedName>
        <fullName evidence="20">Neurexin 1</fullName>
    </submittedName>
</protein>
<evidence type="ECO:0000256" key="14">
    <source>
        <dbReference type="PROSITE-ProRule" id="PRU00076"/>
    </source>
</evidence>
<dbReference type="FunFam" id="2.60.120.200:FF:000004">
    <property type="entry name" value="neurexin-1 isoform X1"/>
    <property type="match status" value="1"/>
</dbReference>
<feature type="domain" description="Laminin G" evidence="18">
    <location>
        <begin position="1077"/>
        <end position="1279"/>
    </location>
</feature>
<evidence type="ECO:0000313" key="20">
    <source>
        <dbReference type="Ensembl" id="ENSSMAP00000012867.2"/>
    </source>
</evidence>
<dbReference type="CDD" id="cd00110">
    <property type="entry name" value="LamG"/>
    <property type="match status" value="6"/>
</dbReference>
<feature type="domain" description="Laminin G" evidence="18">
    <location>
        <begin position="671"/>
        <end position="844"/>
    </location>
</feature>
<feature type="domain" description="EGF-like" evidence="19">
    <location>
        <begin position="629"/>
        <end position="666"/>
    </location>
</feature>
<dbReference type="GeneTree" id="ENSGT00940000154292"/>
<dbReference type="FunFam" id="2.60.120.200:FF:000005">
    <property type="entry name" value="neurexin-1 isoform X1"/>
    <property type="match status" value="1"/>
</dbReference>
<evidence type="ECO:0000256" key="6">
    <source>
        <dbReference type="ARBA" id="ARBA00022729"/>
    </source>
</evidence>
<dbReference type="FunFam" id="2.60.120.200:FF:000003">
    <property type="entry name" value="neurexin-1 isoform X1"/>
    <property type="match status" value="1"/>
</dbReference>
<proteinExistence type="inferred from homology"/>
<keyword evidence="7" id="KW-0677">Repeat</keyword>
<feature type="compositionally biased region" description="Polar residues" evidence="15">
    <location>
        <begin position="1321"/>
        <end position="1332"/>
    </location>
</feature>
<dbReference type="PROSITE" id="PS50026">
    <property type="entry name" value="EGF_3"/>
    <property type="match status" value="3"/>
</dbReference>
<evidence type="ECO:0000256" key="2">
    <source>
        <dbReference type="ARBA" id="ARBA00010241"/>
    </source>
</evidence>
<evidence type="ECO:0000256" key="16">
    <source>
        <dbReference type="SAM" id="Phobius"/>
    </source>
</evidence>
<gene>
    <name evidence="20" type="primary">NRXN1</name>
</gene>
<dbReference type="SMART" id="SM00181">
    <property type="entry name" value="EGF"/>
    <property type="match status" value="3"/>
</dbReference>
<evidence type="ECO:0000256" key="12">
    <source>
        <dbReference type="ARBA" id="ARBA00023157"/>
    </source>
</evidence>
<evidence type="ECO:0000256" key="5">
    <source>
        <dbReference type="ARBA" id="ARBA00022723"/>
    </source>
</evidence>
<evidence type="ECO:0000259" key="19">
    <source>
        <dbReference type="PROSITE" id="PS50026"/>
    </source>
</evidence>
<evidence type="ECO:0000259" key="18">
    <source>
        <dbReference type="PROSITE" id="PS50025"/>
    </source>
</evidence>
<dbReference type="InterPro" id="IPR003585">
    <property type="entry name" value="Neurexin-like"/>
</dbReference>
<keyword evidence="3 14" id="KW-0245">EGF-like domain</keyword>
<dbReference type="FunFam" id="2.60.120.200:FF:000014">
    <property type="entry name" value="neurexin-1 isoform X1"/>
    <property type="match status" value="1"/>
</dbReference>
<feature type="transmembrane region" description="Helical" evidence="16">
    <location>
        <begin position="1385"/>
        <end position="1405"/>
    </location>
</feature>
<evidence type="ECO:0000256" key="9">
    <source>
        <dbReference type="ARBA" id="ARBA00022889"/>
    </source>
</evidence>
<keyword evidence="5" id="KW-0479">Metal-binding</keyword>
<dbReference type="InterPro" id="IPR000742">
    <property type="entry name" value="EGF"/>
</dbReference>
<dbReference type="InterPro" id="IPR013320">
    <property type="entry name" value="ConA-like_dom_sf"/>
</dbReference>
<comment type="caution">
    <text evidence="14">Lacks conserved residue(s) required for the propagation of feature annotation.</text>
</comment>
<dbReference type="PANTHER" id="PTHR15036">
    <property type="entry name" value="PIKACHURIN-LIKE PROTEIN"/>
    <property type="match status" value="1"/>
</dbReference>
<reference evidence="20" key="1">
    <citation type="submission" date="2023-05" db="EMBL/GenBank/DDBJ databases">
        <title>High-quality long-read genome of Scophthalmus maximus.</title>
        <authorList>
            <person name="Lien S."/>
            <person name="Martinez P."/>
        </authorList>
    </citation>
    <scope>NUCLEOTIDE SEQUENCE [LARGE SCALE GENOMIC DNA]</scope>
</reference>
<dbReference type="Gene3D" id="2.10.25.10">
    <property type="entry name" value="Laminin"/>
    <property type="match status" value="3"/>
</dbReference>
<evidence type="ECO:0000256" key="13">
    <source>
        <dbReference type="ARBA" id="ARBA00054347"/>
    </source>
</evidence>
<feature type="domain" description="Laminin G" evidence="18">
    <location>
        <begin position="858"/>
        <end position="1033"/>
    </location>
</feature>
<dbReference type="Pfam" id="PF02210">
    <property type="entry name" value="Laminin_G_2"/>
    <property type="match status" value="6"/>
</dbReference>
<evidence type="ECO:0000313" key="21">
    <source>
        <dbReference type="Proteomes" id="UP000694558"/>
    </source>
</evidence>
<comment type="subcellular location">
    <subcellularLocation>
        <location evidence="1">Membrane</location>
        <topology evidence="1">Single-pass type I membrane protein</topology>
    </subcellularLocation>
</comment>
<dbReference type="Ensembl" id="ENSSMAT00000013036.2">
    <property type="protein sequence ID" value="ENSSMAP00000012867.2"/>
    <property type="gene ID" value="ENSSMAG00000007668.2"/>
</dbReference>
<dbReference type="GO" id="GO:0007155">
    <property type="term" value="P:cell adhesion"/>
    <property type="evidence" value="ECO:0007669"/>
    <property type="project" value="UniProtKB-KW"/>
</dbReference>
<dbReference type="PROSITE" id="PS50025">
    <property type="entry name" value="LAM_G_DOMAIN"/>
    <property type="match status" value="6"/>
</dbReference>
<feature type="domain" description="EGF-like" evidence="19">
    <location>
        <begin position="1036"/>
        <end position="1073"/>
    </location>
</feature>
<evidence type="ECO:0000256" key="11">
    <source>
        <dbReference type="ARBA" id="ARBA00023136"/>
    </source>
</evidence>
<dbReference type="CDD" id="cd00054">
    <property type="entry name" value="EGF_CA"/>
    <property type="match status" value="2"/>
</dbReference>
<feature type="domain" description="Laminin G" evidence="18">
    <location>
        <begin position="27"/>
        <end position="208"/>
    </location>
</feature>